<proteinExistence type="predicted"/>
<comment type="caution">
    <text evidence="1">The sequence shown here is derived from an EMBL/GenBank/DDBJ whole genome shotgun (WGS) entry which is preliminary data.</text>
</comment>
<dbReference type="EMBL" id="DACSUM010000028">
    <property type="protein sequence ID" value="HAT3583022.1"/>
    <property type="molecule type" value="Genomic_DNA"/>
</dbReference>
<reference evidence="1" key="2">
    <citation type="submission" date="2020-10" db="EMBL/GenBank/DDBJ databases">
        <authorList>
            <consortium name="NCBI Pathogen Detection Project"/>
        </authorList>
    </citation>
    <scope>NUCLEOTIDE SEQUENCE</scope>
    <source>
        <strain evidence="1">CAVp300</strain>
    </source>
</reference>
<dbReference type="Proteomes" id="UP000867740">
    <property type="component" value="Unassembled WGS sequence"/>
</dbReference>
<gene>
    <name evidence="1" type="ORF">I8531_003350</name>
</gene>
<reference evidence="1" key="1">
    <citation type="journal article" date="2018" name="Genome Biol.">
        <title>SKESA: strategic k-mer extension for scrupulous assemblies.</title>
        <authorList>
            <person name="Souvorov A."/>
            <person name="Agarwala R."/>
            <person name="Lipman D.J."/>
        </authorList>
    </citation>
    <scope>NUCLEOTIDE SEQUENCE</scope>
    <source>
        <strain evidence="1">CAVp300</strain>
    </source>
</reference>
<accession>A0A9P3TAT9</accession>
<sequence length="105" mass="12155">MQWMYSVRWTLRHLPCPGEKELIRMIVPAGAVAPPEVLAAHTFNSGYAVCIDFLSDEEIKRWSPERKAATRKRNLERRVNRLAPLFADELIARELEARPDYFSGK</sequence>
<dbReference type="AlphaFoldDB" id="A0A9P3TAT9"/>
<name>A0A9P3TAT9_KLUIN</name>
<organism evidence="1 2">
    <name type="scientific">Kluyvera intermedia</name>
    <name type="common">Enterobacter intermedius</name>
    <dbReference type="NCBI Taxonomy" id="61648"/>
    <lineage>
        <taxon>Bacteria</taxon>
        <taxon>Pseudomonadati</taxon>
        <taxon>Pseudomonadota</taxon>
        <taxon>Gammaproteobacteria</taxon>
        <taxon>Enterobacterales</taxon>
        <taxon>Enterobacteriaceae</taxon>
        <taxon>Kluyvera</taxon>
    </lineage>
</organism>
<dbReference type="RefSeq" id="WP_047368819.1">
    <property type="nucleotide sequence ID" value="NZ_CABMNU010000003.1"/>
</dbReference>
<evidence type="ECO:0000313" key="2">
    <source>
        <dbReference type="Proteomes" id="UP000867740"/>
    </source>
</evidence>
<protein>
    <submittedName>
        <fullName evidence="1">Theronine dehydrogenase</fullName>
    </submittedName>
</protein>
<evidence type="ECO:0000313" key="1">
    <source>
        <dbReference type="EMBL" id="HAT3583022.1"/>
    </source>
</evidence>